<evidence type="ECO:0000313" key="4">
    <source>
        <dbReference type="Proteomes" id="UP001365542"/>
    </source>
</evidence>
<feature type="region of interest" description="Disordered" evidence="1">
    <location>
        <begin position="1"/>
        <end position="21"/>
    </location>
</feature>
<proteinExistence type="predicted"/>
<keyword evidence="2" id="KW-0812">Transmembrane</keyword>
<dbReference type="Proteomes" id="UP001365542">
    <property type="component" value="Unassembled WGS sequence"/>
</dbReference>
<dbReference type="EMBL" id="JAVHJO010000010">
    <property type="protein sequence ID" value="KAK6535147.1"/>
    <property type="molecule type" value="Genomic_DNA"/>
</dbReference>
<dbReference type="AlphaFoldDB" id="A0AAV9X4D3"/>
<keyword evidence="4" id="KW-1185">Reference proteome</keyword>
<evidence type="ECO:0000256" key="2">
    <source>
        <dbReference type="SAM" id="Phobius"/>
    </source>
</evidence>
<protein>
    <submittedName>
        <fullName evidence="3">Uncharacterized protein</fullName>
    </submittedName>
</protein>
<organism evidence="3 4">
    <name type="scientific">Orbilia ellipsospora</name>
    <dbReference type="NCBI Taxonomy" id="2528407"/>
    <lineage>
        <taxon>Eukaryota</taxon>
        <taxon>Fungi</taxon>
        <taxon>Dikarya</taxon>
        <taxon>Ascomycota</taxon>
        <taxon>Pezizomycotina</taxon>
        <taxon>Orbiliomycetes</taxon>
        <taxon>Orbiliales</taxon>
        <taxon>Orbiliaceae</taxon>
        <taxon>Orbilia</taxon>
    </lineage>
</organism>
<evidence type="ECO:0000313" key="3">
    <source>
        <dbReference type="EMBL" id="KAK6535147.1"/>
    </source>
</evidence>
<name>A0AAV9X4D3_9PEZI</name>
<feature type="transmembrane region" description="Helical" evidence="2">
    <location>
        <begin position="141"/>
        <end position="163"/>
    </location>
</feature>
<reference evidence="3 4" key="1">
    <citation type="submission" date="2019-10" db="EMBL/GenBank/DDBJ databases">
        <authorList>
            <person name="Palmer J.M."/>
        </authorList>
    </citation>
    <scope>NUCLEOTIDE SEQUENCE [LARGE SCALE GENOMIC DNA]</scope>
    <source>
        <strain evidence="3 4">TWF694</strain>
    </source>
</reference>
<keyword evidence="2" id="KW-1133">Transmembrane helix</keyword>
<feature type="transmembrane region" description="Helical" evidence="2">
    <location>
        <begin position="108"/>
        <end position="129"/>
    </location>
</feature>
<feature type="transmembrane region" description="Helical" evidence="2">
    <location>
        <begin position="49"/>
        <end position="71"/>
    </location>
</feature>
<keyword evidence="2" id="KW-0472">Membrane</keyword>
<gene>
    <name evidence="3" type="ORF">TWF694_001625</name>
</gene>
<sequence>MAGRLRKPFAASASDDEDVDDENIIPLDEQEQEELIQELKTENDRKNAFFILAFTCLSTIPAIIIAVRLFAGNGNGVDVLAISSLAMTAFTARYVPLDLAAFEYLSPLETWVPILNPVLIAVITIGAYFTDRHAEHDYLLYLPLLVWGTVALGRNAMASVSIGELEKLKYKYKGA</sequence>
<accession>A0AAV9X4D3</accession>
<evidence type="ECO:0000256" key="1">
    <source>
        <dbReference type="SAM" id="MobiDB-lite"/>
    </source>
</evidence>
<comment type="caution">
    <text evidence="3">The sequence shown here is derived from an EMBL/GenBank/DDBJ whole genome shotgun (WGS) entry which is preliminary data.</text>
</comment>